<dbReference type="EMBL" id="CACVBM020000377">
    <property type="protein sequence ID" value="CAA7018409.1"/>
    <property type="molecule type" value="Genomic_DNA"/>
</dbReference>
<evidence type="ECO:0000313" key="2">
    <source>
        <dbReference type="Proteomes" id="UP000467841"/>
    </source>
</evidence>
<organism evidence="1 2">
    <name type="scientific">Microthlaspi erraticum</name>
    <dbReference type="NCBI Taxonomy" id="1685480"/>
    <lineage>
        <taxon>Eukaryota</taxon>
        <taxon>Viridiplantae</taxon>
        <taxon>Streptophyta</taxon>
        <taxon>Embryophyta</taxon>
        <taxon>Tracheophyta</taxon>
        <taxon>Spermatophyta</taxon>
        <taxon>Magnoliopsida</taxon>
        <taxon>eudicotyledons</taxon>
        <taxon>Gunneridae</taxon>
        <taxon>Pentapetalae</taxon>
        <taxon>rosids</taxon>
        <taxon>malvids</taxon>
        <taxon>Brassicales</taxon>
        <taxon>Brassicaceae</taxon>
        <taxon>Coluteocarpeae</taxon>
        <taxon>Microthlaspi</taxon>
    </lineage>
</organism>
<dbReference type="AlphaFoldDB" id="A0A6D2HWP6"/>
<proteinExistence type="predicted"/>
<accession>A0A6D2HWP6</accession>
<gene>
    <name evidence="1" type="ORF">MERR_LOCUS5644</name>
</gene>
<reference evidence="1" key="1">
    <citation type="submission" date="2020-01" db="EMBL/GenBank/DDBJ databases">
        <authorList>
            <person name="Mishra B."/>
        </authorList>
    </citation>
    <scope>NUCLEOTIDE SEQUENCE [LARGE SCALE GENOMIC DNA]</scope>
</reference>
<sequence length="237" mass="26532">MKHHHSLESILFFKPCFLFDFFDLLLNLSLPISSLSIVTSLSPLISPVKTFLLRFHGNSHIPRITISHSFLHLNTNLISDFRQRLLQNLTHFVSLGISCRNHLHQILTISDIITSVSGMITTAPFWTGGVKVPHPSVKKIVCFDRILGFGCSVRTLASLPPREEVVRKASKASDSGASFKRFMASTHLATCGEELLCSLADLAARIAARKALRNLACSWFLVIDFLCIEDFQSKQRK</sequence>
<comment type="caution">
    <text evidence="1">The sequence shown here is derived from an EMBL/GenBank/DDBJ whole genome shotgun (WGS) entry which is preliminary data.</text>
</comment>
<evidence type="ECO:0000313" key="1">
    <source>
        <dbReference type="EMBL" id="CAA7018409.1"/>
    </source>
</evidence>
<name>A0A6D2HWP6_9BRAS</name>
<dbReference type="Proteomes" id="UP000467841">
    <property type="component" value="Unassembled WGS sequence"/>
</dbReference>
<protein>
    <submittedName>
        <fullName evidence="1">Uncharacterized protein</fullName>
    </submittedName>
</protein>
<keyword evidence="2" id="KW-1185">Reference proteome</keyword>